<evidence type="ECO:0000259" key="1">
    <source>
        <dbReference type="SMART" id="SM00382"/>
    </source>
</evidence>
<dbReference type="InterPro" id="IPR002611">
    <property type="entry name" value="IstB_ATP-bd"/>
</dbReference>
<keyword evidence="3" id="KW-1185">Reference proteome</keyword>
<dbReference type="PANTHER" id="PTHR30050:SF4">
    <property type="entry name" value="ATP-BINDING PROTEIN RV3427C IN INSERTION SEQUENCE-RELATED"/>
    <property type="match status" value="1"/>
</dbReference>
<dbReference type="CDD" id="cd00009">
    <property type="entry name" value="AAA"/>
    <property type="match status" value="1"/>
</dbReference>
<dbReference type="SUPFAM" id="SSF52540">
    <property type="entry name" value="P-loop containing nucleoside triphosphate hydrolases"/>
    <property type="match status" value="1"/>
</dbReference>
<reference evidence="2 3" key="1">
    <citation type="submission" date="2020-01" db="EMBL/GenBank/DDBJ databases">
        <title>Whole-genome sequence of Heliobacterium undosum DSM 13378.</title>
        <authorList>
            <person name="Kyndt J.A."/>
            <person name="Meyer T.E."/>
        </authorList>
    </citation>
    <scope>NUCLEOTIDE SEQUENCE [LARGE SCALE GENOMIC DNA]</scope>
    <source>
        <strain evidence="2 3">DSM 13378</strain>
    </source>
</reference>
<dbReference type="Proteomes" id="UP000463470">
    <property type="component" value="Unassembled WGS sequence"/>
</dbReference>
<dbReference type="NCBIfam" id="NF005304">
    <property type="entry name" value="PRK06835.1"/>
    <property type="match status" value="1"/>
</dbReference>
<keyword evidence="2" id="KW-0547">Nucleotide-binding</keyword>
<gene>
    <name evidence="2" type="ORF">GTO91_07865</name>
</gene>
<evidence type="ECO:0000313" key="3">
    <source>
        <dbReference type="Proteomes" id="UP000463470"/>
    </source>
</evidence>
<dbReference type="InterPro" id="IPR027417">
    <property type="entry name" value="P-loop_NTPase"/>
</dbReference>
<dbReference type="SMART" id="SM00382">
    <property type="entry name" value="AAA"/>
    <property type="match status" value="1"/>
</dbReference>
<dbReference type="OrthoDB" id="9776217at2"/>
<accession>A0A845L3D9</accession>
<comment type="caution">
    <text evidence="2">The sequence shown here is derived from an EMBL/GenBank/DDBJ whole genome shotgun (WGS) entry which is preliminary data.</text>
</comment>
<dbReference type="PANTHER" id="PTHR30050">
    <property type="entry name" value="CHROMOSOMAL REPLICATION INITIATOR PROTEIN DNAA"/>
    <property type="match status" value="1"/>
</dbReference>
<feature type="domain" description="AAA+ ATPase" evidence="1">
    <location>
        <begin position="172"/>
        <end position="303"/>
    </location>
</feature>
<evidence type="ECO:0000313" key="2">
    <source>
        <dbReference type="EMBL" id="MZP29619.1"/>
    </source>
</evidence>
<dbReference type="InterPro" id="IPR003593">
    <property type="entry name" value="AAA+_ATPase"/>
</dbReference>
<name>A0A845L3D9_9FIRM</name>
<dbReference type="RefSeq" id="WP_161257402.1">
    <property type="nucleotide sequence ID" value="NZ_WXEY01000006.1"/>
</dbReference>
<protein>
    <submittedName>
        <fullName evidence="2">ATP-binding protein</fullName>
    </submittedName>
</protein>
<dbReference type="AlphaFoldDB" id="A0A845L3D9"/>
<dbReference type="Gene3D" id="3.40.50.300">
    <property type="entry name" value="P-loop containing nucleotide triphosphate hydrolases"/>
    <property type="match status" value="1"/>
</dbReference>
<dbReference type="GO" id="GO:0006260">
    <property type="term" value="P:DNA replication"/>
    <property type="evidence" value="ECO:0007669"/>
    <property type="project" value="TreeGrafter"/>
</dbReference>
<organism evidence="2 3">
    <name type="scientific">Heliomicrobium undosum</name>
    <dbReference type="NCBI Taxonomy" id="121734"/>
    <lineage>
        <taxon>Bacteria</taxon>
        <taxon>Bacillati</taxon>
        <taxon>Bacillota</taxon>
        <taxon>Clostridia</taxon>
        <taxon>Eubacteriales</taxon>
        <taxon>Heliobacteriaceae</taxon>
        <taxon>Heliomicrobium</taxon>
    </lineage>
</organism>
<keyword evidence="2" id="KW-0067">ATP-binding</keyword>
<dbReference type="EMBL" id="WXEY01000006">
    <property type="protein sequence ID" value="MZP29619.1"/>
    <property type="molecule type" value="Genomic_DNA"/>
</dbReference>
<proteinExistence type="predicted"/>
<sequence length="324" mass="36956">MINRDNKRLQKQAERDRRVEKLHQAHPELAAIDRRLRLTGIRLVQGAIGRLTADELENLNRERQELTVARKDLLNRLPVDPSLFEVQWDCPRCEDRGWIDFGVKCPCLIQEEIDEAFAQSGLTGDMKNQTFETFSLAWYEQQEHLHPGLVGRMRIAVERCRDFTDAIIAGNGKGNLLFYGTVGTGKTHLSSAIANRLLGAGKTVIYRTISQIMNSIMEAKFDFQNNGRQPEVLAALRSADLVIIDDLGTEKRTDFVVTELFELVNDRHRMGKPMVISMNIELGEMANFYNHRLADRLIMQSYCIRFEGKSVRQLMKVAGFSAGF</sequence>
<dbReference type="Pfam" id="PF01695">
    <property type="entry name" value="IstB_IS21"/>
    <property type="match status" value="1"/>
</dbReference>
<dbReference type="GO" id="GO:0005524">
    <property type="term" value="F:ATP binding"/>
    <property type="evidence" value="ECO:0007669"/>
    <property type="project" value="UniProtKB-KW"/>
</dbReference>